<protein>
    <submittedName>
        <fullName evidence="1">Taste 2 receptor member 41</fullName>
    </submittedName>
</protein>
<accession>A0AC11AU02</accession>
<organism evidence="1">
    <name type="scientific">Ovis aries</name>
    <name type="common">Sheep</name>
    <dbReference type="NCBI Taxonomy" id="9940"/>
    <lineage>
        <taxon>Eukaryota</taxon>
        <taxon>Metazoa</taxon>
        <taxon>Chordata</taxon>
        <taxon>Craniata</taxon>
        <taxon>Vertebrata</taxon>
        <taxon>Euteleostomi</taxon>
        <taxon>Mammalia</taxon>
        <taxon>Eutheria</taxon>
        <taxon>Laurasiatheria</taxon>
        <taxon>Artiodactyla</taxon>
        <taxon>Ruminantia</taxon>
        <taxon>Pecora</taxon>
        <taxon>Bovidae</taxon>
        <taxon>Caprinae</taxon>
        <taxon>Ovis</taxon>
    </lineage>
</organism>
<name>A0AC11AU02_SHEEP</name>
<dbReference type="Ensembl" id="ENSOART00020002665.2">
    <property type="protein sequence ID" value="ENSOARP00020002217.2"/>
    <property type="gene ID" value="ENSOARG00020001766.2"/>
</dbReference>
<reference evidence="1" key="1">
    <citation type="submission" date="2020-11" db="EMBL/GenBank/DDBJ databases">
        <authorList>
            <person name="Davenport K.M."/>
            <person name="Bickhart D.M."/>
            <person name="Smith T.P.L."/>
            <person name="Murdoch B.M."/>
            <person name="Rosen B.D."/>
        </authorList>
    </citation>
    <scope>NUCLEOTIDE SEQUENCE [LARGE SCALE GENOMIC DNA]</scope>
    <source>
        <strain evidence="1">OAR_USU_Benz2616</strain>
    </source>
</reference>
<reference evidence="1" key="3">
    <citation type="submission" date="2025-09" db="UniProtKB">
        <authorList>
            <consortium name="Ensembl"/>
        </authorList>
    </citation>
    <scope>IDENTIFICATION</scope>
</reference>
<proteinExistence type="predicted"/>
<sequence length="327" mass="37772">SMHPEFTVLFMLLFVLLCILGLLANGFIVLVLSREWVRRGRLLPSDLILFSLGLSRFCLQWVGMGNNFYYFLHLVDYCSGPARQFFGLPWVFLNTVTSWFGSWLSVLFCMKIANFTHPAFLWLKWRFPRWVPWLLLGSLLTSFTVTLLFFSGNHALYKGSFTRKPFRNMTYHQWSRILEMYYFLPLKMITLSVPGSVFLASIALLIHSLRRHAWRMQRSGHSLQDPGGQAHTRALKSLVSFLVLYILSFVSLIVDAAGFCSSDSDWYWPWQILVYSCTSIHPFILILGNLRLRGASGHCGTWASHVGSSQTRSQNRVSCIGRWVLYR</sequence>
<reference evidence="1" key="2">
    <citation type="submission" date="2025-08" db="UniProtKB">
        <authorList>
            <consortium name="Ensembl"/>
        </authorList>
    </citation>
    <scope>IDENTIFICATION</scope>
</reference>
<evidence type="ECO:0000313" key="1">
    <source>
        <dbReference type="Ensembl" id="ENSOARP00020002217.2"/>
    </source>
</evidence>
<gene>
    <name evidence="1" type="primary">TAS2R41</name>
</gene>